<feature type="compositionally biased region" description="Basic residues" evidence="1">
    <location>
        <begin position="147"/>
        <end position="157"/>
    </location>
</feature>
<protein>
    <submittedName>
        <fullName evidence="2">Uncharacterized protein</fullName>
    </submittedName>
</protein>
<proteinExistence type="predicted"/>
<evidence type="ECO:0000256" key="1">
    <source>
        <dbReference type="SAM" id="MobiDB-lite"/>
    </source>
</evidence>
<dbReference type="Proteomes" id="UP000654075">
    <property type="component" value="Unassembled WGS sequence"/>
</dbReference>
<accession>A0A813DAZ6</accession>
<keyword evidence="3" id="KW-1185">Reference proteome</keyword>
<comment type="caution">
    <text evidence="2">The sequence shown here is derived from an EMBL/GenBank/DDBJ whole genome shotgun (WGS) entry which is preliminary data.</text>
</comment>
<reference evidence="2" key="1">
    <citation type="submission" date="2021-02" db="EMBL/GenBank/DDBJ databases">
        <authorList>
            <person name="Dougan E. K."/>
            <person name="Rhodes N."/>
            <person name="Thang M."/>
            <person name="Chan C."/>
        </authorList>
    </citation>
    <scope>NUCLEOTIDE SEQUENCE</scope>
</reference>
<evidence type="ECO:0000313" key="2">
    <source>
        <dbReference type="EMBL" id="CAE8583647.1"/>
    </source>
</evidence>
<feature type="region of interest" description="Disordered" evidence="1">
    <location>
        <begin position="120"/>
        <end position="173"/>
    </location>
</feature>
<evidence type="ECO:0000313" key="3">
    <source>
        <dbReference type="Proteomes" id="UP000654075"/>
    </source>
</evidence>
<feature type="region of interest" description="Disordered" evidence="1">
    <location>
        <begin position="22"/>
        <end position="81"/>
    </location>
</feature>
<dbReference type="EMBL" id="CAJNNV010000817">
    <property type="protein sequence ID" value="CAE8583647.1"/>
    <property type="molecule type" value="Genomic_DNA"/>
</dbReference>
<gene>
    <name evidence="2" type="ORF">PGLA1383_LOCUS2603</name>
</gene>
<organism evidence="2 3">
    <name type="scientific">Polarella glacialis</name>
    <name type="common">Dinoflagellate</name>
    <dbReference type="NCBI Taxonomy" id="89957"/>
    <lineage>
        <taxon>Eukaryota</taxon>
        <taxon>Sar</taxon>
        <taxon>Alveolata</taxon>
        <taxon>Dinophyceae</taxon>
        <taxon>Suessiales</taxon>
        <taxon>Suessiaceae</taxon>
        <taxon>Polarella</taxon>
    </lineage>
</organism>
<dbReference type="AlphaFoldDB" id="A0A813DAZ6"/>
<feature type="compositionally biased region" description="Polar residues" evidence="1">
    <location>
        <begin position="22"/>
        <end position="32"/>
    </location>
</feature>
<sequence length="264" mass="27586">MVSPQVNSEQGIPPRAWRLRQANQASDDTLFTVSPAPTWKDQPGILRPRNTGQTAVGGGITHPPVPKRSEVPTGQAQTGATELKMLTPQPPSLALARNPLPPGQAVSTTAEVLGRVPSVPNLLPLASRPQASDAQEKVHAARSLSPRGRRMSPRSRRRPSDEGPVWQSLAPAKSLPSLTVAGAPALASQKEAQLPNLWPSHLGIAPPALSSDSRSRGGVISGSAVRLHSSSQVGCPPLASVGGLGHFQNQKGNSFLVTGFPPPV</sequence>
<name>A0A813DAZ6_POLGL</name>